<dbReference type="Gene3D" id="3.30.420.40">
    <property type="match status" value="2"/>
</dbReference>
<dbReference type="OrthoDB" id="5132116at2759"/>
<name>A0A0G4GWB1_VITBC</name>
<protein>
    <recommendedName>
        <fullName evidence="5">Actin</fullName>
    </recommendedName>
</protein>
<dbReference type="SUPFAM" id="SSF53067">
    <property type="entry name" value="Actin-like ATPase domain"/>
    <property type="match status" value="2"/>
</dbReference>
<dbReference type="Proteomes" id="UP000041254">
    <property type="component" value="Unassembled WGS sequence"/>
</dbReference>
<evidence type="ECO:0000256" key="1">
    <source>
        <dbReference type="ARBA" id="ARBA00049360"/>
    </source>
</evidence>
<gene>
    <name evidence="3" type="ORF">Vbra_18893</name>
</gene>
<proteinExistence type="inferred from homology"/>
<evidence type="ECO:0000256" key="2">
    <source>
        <dbReference type="RuleBase" id="RU000487"/>
    </source>
</evidence>
<dbReference type="AlphaFoldDB" id="A0A0G4GWB1"/>
<dbReference type="Pfam" id="PF00022">
    <property type="entry name" value="Actin"/>
    <property type="match status" value="1"/>
</dbReference>
<dbReference type="PANTHER" id="PTHR11937">
    <property type="entry name" value="ACTIN"/>
    <property type="match status" value="1"/>
</dbReference>
<reference evidence="3 4" key="1">
    <citation type="submission" date="2014-11" db="EMBL/GenBank/DDBJ databases">
        <authorList>
            <person name="Zhu J."/>
            <person name="Qi W."/>
            <person name="Song R."/>
        </authorList>
    </citation>
    <scope>NUCLEOTIDE SEQUENCE [LARGE SCALE GENOMIC DNA]</scope>
</reference>
<comment type="catalytic activity">
    <reaction evidence="1">
        <text>ATP + H2O = ADP + phosphate + H(+)</text>
        <dbReference type="Rhea" id="RHEA:13065"/>
        <dbReference type="ChEBI" id="CHEBI:15377"/>
        <dbReference type="ChEBI" id="CHEBI:15378"/>
        <dbReference type="ChEBI" id="CHEBI:30616"/>
        <dbReference type="ChEBI" id="CHEBI:43474"/>
        <dbReference type="ChEBI" id="CHEBI:456216"/>
    </reaction>
</comment>
<accession>A0A0G4GWB1</accession>
<dbReference type="VEuPathDB" id="CryptoDB:Vbra_18893"/>
<dbReference type="SMART" id="SM00268">
    <property type="entry name" value="ACTIN"/>
    <property type="match status" value="1"/>
</dbReference>
<evidence type="ECO:0000313" key="3">
    <source>
        <dbReference type="EMBL" id="CEM35297.1"/>
    </source>
</evidence>
<dbReference type="InterPro" id="IPR043129">
    <property type="entry name" value="ATPase_NBD"/>
</dbReference>
<dbReference type="EMBL" id="CDMY01000850">
    <property type="protein sequence ID" value="CEM35297.1"/>
    <property type="molecule type" value="Genomic_DNA"/>
</dbReference>
<evidence type="ECO:0000313" key="4">
    <source>
        <dbReference type="Proteomes" id="UP000041254"/>
    </source>
</evidence>
<comment type="similarity">
    <text evidence="2">Belongs to the actin family.</text>
</comment>
<evidence type="ECO:0008006" key="5">
    <source>
        <dbReference type="Google" id="ProtNLM"/>
    </source>
</evidence>
<dbReference type="PhylomeDB" id="A0A0G4GWB1"/>
<dbReference type="InterPro" id="IPR004000">
    <property type="entry name" value="Actin"/>
</dbReference>
<organism evidence="3 4">
    <name type="scientific">Vitrella brassicaformis (strain CCMP3155)</name>
    <dbReference type="NCBI Taxonomy" id="1169540"/>
    <lineage>
        <taxon>Eukaryota</taxon>
        <taxon>Sar</taxon>
        <taxon>Alveolata</taxon>
        <taxon>Colpodellida</taxon>
        <taxon>Vitrellaceae</taxon>
        <taxon>Vitrella</taxon>
    </lineage>
</organism>
<keyword evidence="4" id="KW-1185">Reference proteome</keyword>
<dbReference type="InParanoid" id="A0A0G4GWB1"/>
<sequence>MPSEEKTAGHGDDVNALVIDVGSRSVRCGFAGEDAPKMDHLSSMGKYTSHDDRRKGDVVYPLNVLVKKDHLGVHRCLSRDERGLTSVDTEVFDAICRHIEKDLSVRFEETPVMLPEPTRHSKAFRDSIMDVLFNKYEVPALYFCKDAVLSSFASGRSTSLVIDMGASRTSVSAVLDGFVLSNSVKDSPVGGDFLDQQLGLLLKQKGINALPHFCFKRLTKDGGMTFENQPQDAGRVDASYYREARNDTLRLVKESMCRVAEDEAVASPDAMNVSLDQLPVAAEQPPYILPDGTQITARTISPYTIPERLFRSDIIITPEQQSDDAATGSGTEQAGLSHYQGVPQMVVDCLNTCDADIPLQLLSGVICTGGSSLFAGMADRMAKSLNADDCLGSSVKIKMIAHSAAVERRYSAWIGGSILASLQSFQSRWVSKQEFHDHGAAIAERRCL</sequence>
<dbReference type="STRING" id="1169540.A0A0G4GWB1"/>
<dbReference type="OMA" id="YYREARN"/>
<dbReference type="Gene3D" id="3.90.640.10">
    <property type="entry name" value="Actin, Chain A, domain 4"/>
    <property type="match status" value="1"/>
</dbReference>